<organism evidence="2 4">
    <name type="scientific">Flavobacterium glycines</name>
    <dbReference type="NCBI Taxonomy" id="551990"/>
    <lineage>
        <taxon>Bacteria</taxon>
        <taxon>Pseudomonadati</taxon>
        <taxon>Bacteroidota</taxon>
        <taxon>Flavobacteriia</taxon>
        <taxon>Flavobacteriales</taxon>
        <taxon>Flavobacteriaceae</taxon>
        <taxon>Flavobacterium</taxon>
    </lineage>
</organism>
<evidence type="ECO:0000313" key="4">
    <source>
        <dbReference type="Proteomes" id="UP000093226"/>
    </source>
</evidence>
<dbReference type="Proteomes" id="UP000321579">
    <property type="component" value="Unassembled WGS sequence"/>
</dbReference>
<reference evidence="1 6" key="4">
    <citation type="submission" date="2019-07" db="EMBL/GenBank/DDBJ databases">
        <title>Whole genome shotgun sequence of Flavobacterium glycines NBRC 105008.</title>
        <authorList>
            <person name="Hosoyama A."/>
            <person name="Uohara A."/>
            <person name="Ohji S."/>
            <person name="Ichikawa N."/>
        </authorList>
    </citation>
    <scope>NUCLEOTIDE SEQUENCE [LARGE SCALE GENOMIC DNA]</scope>
    <source>
        <strain evidence="1 6">NBRC 105008</strain>
    </source>
</reference>
<proteinExistence type="predicted"/>
<evidence type="ECO:0000313" key="2">
    <source>
        <dbReference type="EMBL" id="OCB71729.1"/>
    </source>
</evidence>
<protein>
    <submittedName>
        <fullName evidence="2">Uncharacterized protein</fullName>
    </submittedName>
</protein>
<reference evidence="2" key="2">
    <citation type="submission" date="2016-03" db="EMBL/GenBank/DDBJ databases">
        <authorList>
            <person name="Ploux O."/>
        </authorList>
    </citation>
    <scope>NUCLEOTIDE SEQUENCE</scope>
    <source>
        <strain evidence="2">NBRC 105008</strain>
    </source>
</reference>
<gene>
    <name evidence="2" type="ORF">FBGL_10980</name>
    <name evidence="1" type="ORF">FGL01_15200</name>
    <name evidence="3" type="ORF">SAMN05192550_0168</name>
</gene>
<sequence>MPEEKKITRVDIRLEAETIINDYVEIVQNSCNMLAFITSNLKNIPFDEIPSPPVLGYFEFNKINYVGDKKIYLDMWLFNHGINDIIKGLNLSMARANYLLDMTKLEGKTMLYGEYVDFEKRINKKFLKKDLPTLISLTSEIVSKPLILTDEILSINNCRKCLEHRNGIVTEIDTNIEIENNKKLKIKWIGTRLTVLRNGEMQMIDKTGFSLNKGEEIQFSHLNENKTYDIGERLRIDMKTFYELSYTGYLYVKHIADNFNFGNK</sequence>
<dbReference type="EMBL" id="LVEO01000018">
    <property type="protein sequence ID" value="OCB71729.1"/>
    <property type="molecule type" value="Genomic_DNA"/>
</dbReference>
<dbReference type="OrthoDB" id="8057447at2"/>
<comment type="caution">
    <text evidence="2">The sequence shown here is derived from an EMBL/GenBank/DDBJ whole genome shotgun (WGS) entry which is preliminary data.</text>
</comment>
<dbReference type="AlphaFoldDB" id="A0A1B9DPU5"/>
<dbReference type="Proteomes" id="UP000093226">
    <property type="component" value="Unassembled WGS sequence"/>
</dbReference>
<dbReference type="RefSeq" id="WP_066328447.1">
    <property type="nucleotide sequence ID" value="NZ_BJVF01000001.1"/>
</dbReference>
<evidence type="ECO:0000313" key="5">
    <source>
        <dbReference type="Proteomes" id="UP000182367"/>
    </source>
</evidence>
<evidence type="ECO:0000313" key="3">
    <source>
        <dbReference type="EMBL" id="SDI54601.1"/>
    </source>
</evidence>
<name>A0A1B9DPU5_9FLAO</name>
<reference evidence="4" key="1">
    <citation type="submission" date="2016-03" db="EMBL/GenBank/DDBJ databases">
        <title>Draft genome sequence of Paenibacillus glacialis DSM 22343.</title>
        <authorList>
            <person name="Shin S.-K."/>
            <person name="Yi H."/>
        </authorList>
    </citation>
    <scope>NUCLEOTIDE SEQUENCE [LARGE SCALE GENOMIC DNA]</scope>
    <source>
        <strain evidence="4">NBRC 105008</strain>
    </source>
</reference>
<dbReference type="EMBL" id="FNEO01000001">
    <property type="protein sequence ID" value="SDI54601.1"/>
    <property type="molecule type" value="Genomic_DNA"/>
</dbReference>
<evidence type="ECO:0000313" key="1">
    <source>
        <dbReference type="EMBL" id="GEL10781.1"/>
    </source>
</evidence>
<dbReference type="Proteomes" id="UP000182367">
    <property type="component" value="Unassembled WGS sequence"/>
</dbReference>
<evidence type="ECO:0000313" key="6">
    <source>
        <dbReference type="Proteomes" id="UP000321579"/>
    </source>
</evidence>
<reference evidence="3 5" key="3">
    <citation type="submission" date="2016-10" db="EMBL/GenBank/DDBJ databases">
        <authorList>
            <person name="Varghese N."/>
            <person name="Submissions S."/>
        </authorList>
    </citation>
    <scope>NUCLEOTIDE SEQUENCE [LARGE SCALE GENOMIC DNA]</scope>
    <source>
        <strain evidence="3 5">Gm-149</strain>
    </source>
</reference>
<keyword evidence="5" id="KW-1185">Reference proteome</keyword>
<dbReference type="EMBL" id="BJVF01000001">
    <property type="protein sequence ID" value="GEL10781.1"/>
    <property type="molecule type" value="Genomic_DNA"/>
</dbReference>
<accession>A0A1B9DPU5</accession>